<sequence length="566" mass="64587">MEVVWKGGVGDKIQESVTINPSKVHKCPLRTIVEIIFPKNDNMKTERRVTSANNYGRKVEKVVLEVLKKKGFEVQHPIKYPATPQATVKGFADAVKFDGKKALVIEVKTAPYMPLEPERDHVMQVSLYTIGLEYRGFEAKPFIVYIVNTAYQDFQGLRGEVEKVIEGILDGDLTTTYRAGAFGVETDYSVLDYIEYVSGFIVRARGVHRSSQEFEDLAIEVMAEKKYVPSIEECLECPLLNSCPFGKKVLMNEGNRLVELLRDTFQKIHKLASLLKSGNLPAGSRLRALALSLSRRRTSVFTAALSGLVSRDVTDELSKEVLTMMSTKPKAGLSVQEFSLVTIGDLDRVSLGYPRRAEEVKDYLRMIFPPNRLVSNGSYIVFENTYEYYIIDPDAKLRGAIRYAYERGFDVYVVYYNQKYGQFTFIGKVAPLKGVEDMKYIPLTTAGGFHEVRRFVNDELWRGAWASLAPEVPRRVALVRLYYDPDPALPELLRTPLNAETSRRGFFVVNGFSHESLRVALKYLERNRIDRNTYRSARPLFEEAFRSLFEAGKRREDFIRRSGYFM</sequence>
<organism evidence="1 2">
    <name type="scientific">Pyrococcus kukulkanii</name>
    <dbReference type="NCBI Taxonomy" id="1609559"/>
    <lineage>
        <taxon>Archaea</taxon>
        <taxon>Methanobacteriati</taxon>
        <taxon>Methanobacteriota</taxon>
        <taxon>Thermococci</taxon>
        <taxon>Thermococcales</taxon>
        <taxon>Thermococcaceae</taxon>
        <taxon>Pyrococcus</taxon>
    </lineage>
</organism>
<dbReference type="EMBL" id="JARRIG010000007">
    <property type="protein sequence ID" value="MFA4805233.1"/>
    <property type="molecule type" value="Genomic_DNA"/>
</dbReference>
<evidence type="ECO:0000313" key="1">
    <source>
        <dbReference type="EMBL" id="MFA4805233.1"/>
    </source>
</evidence>
<keyword evidence="2" id="KW-1185">Reference proteome</keyword>
<comment type="caution">
    <text evidence="1">The sequence shown here is derived from an EMBL/GenBank/DDBJ whole genome shotgun (WGS) entry which is preliminary data.</text>
</comment>
<dbReference type="Proteomes" id="UP001571980">
    <property type="component" value="Unassembled WGS sequence"/>
</dbReference>
<reference evidence="1 2" key="1">
    <citation type="submission" date="2023-03" db="EMBL/GenBank/DDBJ databases">
        <title>Speciation in Pyrococcus: adaptation to high temperature as a mechanism.</title>
        <authorList>
            <person name="Gu J."/>
        </authorList>
    </citation>
    <scope>NUCLEOTIDE SEQUENCE [LARGE SCALE GENOMIC DNA]</scope>
    <source>
        <strain evidence="1 2">LMOA34</strain>
    </source>
</reference>
<proteinExistence type="predicted"/>
<name>A0ABV4T8D0_9EURY</name>
<dbReference type="Gene3D" id="3.90.320.10">
    <property type="match status" value="1"/>
</dbReference>
<protein>
    <submittedName>
        <fullName evidence="1">Uncharacterized protein</fullName>
    </submittedName>
</protein>
<dbReference type="RefSeq" id="WP_372824692.1">
    <property type="nucleotide sequence ID" value="NZ_JARRIG010000007.1"/>
</dbReference>
<gene>
    <name evidence="1" type="ORF">P8X34_10895</name>
</gene>
<evidence type="ECO:0000313" key="2">
    <source>
        <dbReference type="Proteomes" id="UP001571980"/>
    </source>
</evidence>
<accession>A0ABV4T8D0</accession>
<dbReference type="InterPro" id="IPR011604">
    <property type="entry name" value="PDDEXK-like_dom_sf"/>
</dbReference>